<dbReference type="Proteomes" id="UP000775213">
    <property type="component" value="Unassembled WGS sequence"/>
</dbReference>
<evidence type="ECO:0000313" key="1">
    <source>
        <dbReference type="EMBL" id="KAH0469569.1"/>
    </source>
</evidence>
<organism evidence="1 2">
    <name type="scientific">Dendrobium chrysotoxum</name>
    <name type="common">Orchid</name>
    <dbReference type="NCBI Taxonomy" id="161865"/>
    <lineage>
        <taxon>Eukaryota</taxon>
        <taxon>Viridiplantae</taxon>
        <taxon>Streptophyta</taxon>
        <taxon>Embryophyta</taxon>
        <taxon>Tracheophyta</taxon>
        <taxon>Spermatophyta</taxon>
        <taxon>Magnoliopsida</taxon>
        <taxon>Liliopsida</taxon>
        <taxon>Asparagales</taxon>
        <taxon>Orchidaceae</taxon>
        <taxon>Epidendroideae</taxon>
        <taxon>Malaxideae</taxon>
        <taxon>Dendrobiinae</taxon>
        <taxon>Dendrobium</taxon>
    </lineage>
</organism>
<reference evidence="1 2" key="1">
    <citation type="journal article" date="2021" name="Hortic Res">
        <title>Chromosome-scale assembly of the Dendrobium chrysotoxum genome enhances the understanding of orchid evolution.</title>
        <authorList>
            <person name="Zhang Y."/>
            <person name="Zhang G.Q."/>
            <person name="Zhang D."/>
            <person name="Liu X.D."/>
            <person name="Xu X.Y."/>
            <person name="Sun W.H."/>
            <person name="Yu X."/>
            <person name="Zhu X."/>
            <person name="Wang Z.W."/>
            <person name="Zhao X."/>
            <person name="Zhong W.Y."/>
            <person name="Chen H."/>
            <person name="Yin W.L."/>
            <person name="Huang T."/>
            <person name="Niu S.C."/>
            <person name="Liu Z.J."/>
        </authorList>
    </citation>
    <scope>NUCLEOTIDE SEQUENCE [LARGE SCALE GENOMIC DNA]</scope>
    <source>
        <strain evidence="1">Lindl</strain>
    </source>
</reference>
<dbReference type="Gene3D" id="1.10.472.10">
    <property type="entry name" value="Cyclin-like"/>
    <property type="match status" value="1"/>
</dbReference>
<name>A0AAV7HMT7_DENCH</name>
<keyword evidence="2" id="KW-1185">Reference proteome</keyword>
<accession>A0AAV7HMT7</accession>
<comment type="caution">
    <text evidence="1">The sequence shown here is derived from an EMBL/GenBank/DDBJ whole genome shotgun (WGS) entry which is preliminary data.</text>
</comment>
<dbReference type="EMBL" id="JAGFBR010000002">
    <property type="protein sequence ID" value="KAH0469569.1"/>
    <property type="molecule type" value="Genomic_DNA"/>
</dbReference>
<proteinExistence type="predicted"/>
<dbReference type="AlphaFoldDB" id="A0AAV7HMT7"/>
<protein>
    <submittedName>
        <fullName evidence="1">Uncharacterized protein</fullName>
    </submittedName>
</protein>
<sequence length="107" mass="12265">MDEVITPALMDYQTEQYYFNSITVQRMELLFYGRNLSSELLTKSVGFILLILRDINMVEFRASMIAYVAVLAAIDQKLTTKKKVLESRMKSVSSSGLVETELVYSCY</sequence>
<gene>
    <name evidence="1" type="ORF">IEQ34_001127</name>
</gene>
<evidence type="ECO:0000313" key="2">
    <source>
        <dbReference type="Proteomes" id="UP000775213"/>
    </source>
</evidence>